<name>A0A2Z6E2X7_9GAMM</name>
<keyword evidence="2" id="KW-1185">Reference proteome</keyword>
<dbReference type="GO" id="GO:0008168">
    <property type="term" value="F:methyltransferase activity"/>
    <property type="evidence" value="ECO:0007669"/>
    <property type="project" value="UniProtKB-KW"/>
</dbReference>
<dbReference type="Proteomes" id="UP000270530">
    <property type="component" value="Chromosome"/>
</dbReference>
<dbReference type="KEGG" id="rbd:ALSL_0433"/>
<keyword evidence="1" id="KW-0489">Methyltransferase</keyword>
<reference evidence="2" key="2">
    <citation type="submission" date="2018-06" db="EMBL/GenBank/DDBJ databases">
        <title>Genome sequence of Rhodanobacteraceae bacterium strain Dysh456.</title>
        <authorList>
            <person name="Fukui M."/>
        </authorList>
    </citation>
    <scope>NUCLEOTIDE SEQUENCE [LARGE SCALE GENOMIC DNA]</scope>
    <source>
        <strain evidence="2">Dysh456</strain>
    </source>
</reference>
<dbReference type="PANTHER" id="PTHR43861">
    <property type="entry name" value="TRANS-ACONITATE 2-METHYLTRANSFERASE-RELATED"/>
    <property type="match status" value="1"/>
</dbReference>
<dbReference type="SUPFAM" id="SSF53335">
    <property type="entry name" value="S-adenosyl-L-methionine-dependent methyltransferases"/>
    <property type="match status" value="1"/>
</dbReference>
<dbReference type="GO" id="GO:0032259">
    <property type="term" value="P:methylation"/>
    <property type="evidence" value="ECO:0007669"/>
    <property type="project" value="UniProtKB-KW"/>
</dbReference>
<sequence length="340" mass="38107">MPRSENSVEEWPHEGLESPGKCPVCRGTGQSLLHDGMRDRLFHAPGTWRLQRCGDCGAAWIDPRPTPETIGMAYRKYFTHTGETDESVGRMTPQRRLFLRTTALAAFPGLRFLVRPLLRSAAALPWIGGLIRAELRHVPWPKPGQRLLDFGCGNGEFLLFARAIGWQVMGIDADADAVATARSRGLPVQQGGVEALGEGLGRFDGITLSHVIEHVHDPVELLRRCHDLLVPGGWLWLETPNLDSQGYLRYGENWRGLEPPRHLVLFTQDSLAQALCKAGFIDPPQDMPWRPLCRRIWGISEQLAGGAGEDLKRLVADAERRARIDPKVREFISWRVRKQG</sequence>
<accession>A0A2Z6E2X7</accession>
<evidence type="ECO:0000313" key="2">
    <source>
        <dbReference type="Proteomes" id="UP000270530"/>
    </source>
</evidence>
<dbReference type="InterPro" id="IPR029063">
    <property type="entry name" value="SAM-dependent_MTases_sf"/>
</dbReference>
<proteinExistence type="predicted"/>
<dbReference type="AlphaFoldDB" id="A0A2Z6E2X7"/>
<dbReference type="Gene3D" id="3.40.50.150">
    <property type="entry name" value="Vaccinia Virus protein VP39"/>
    <property type="match status" value="1"/>
</dbReference>
<gene>
    <name evidence="1" type="ORF">ALSL_0433</name>
</gene>
<organism evidence="1 2">
    <name type="scientific">Aerosticca soli</name>
    <dbReference type="NCBI Taxonomy" id="2010829"/>
    <lineage>
        <taxon>Bacteria</taxon>
        <taxon>Pseudomonadati</taxon>
        <taxon>Pseudomonadota</taxon>
        <taxon>Gammaproteobacteria</taxon>
        <taxon>Lysobacterales</taxon>
        <taxon>Rhodanobacteraceae</taxon>
        <taxon>Aerosticca</taxon>
    </lineage>
</organism>
<protein>
    <submittedName>
        <fullName evidence="1">Methyltransferase type 11</fullName>
    </submittedName>
</protein>
<dbReference type="EMBL" id="AP018560">
    <property type="protein sequence ID" value="BBD79104.1"/>
    <property type="molecule type" value="Genomic_DNA"/>
</dbReference>
<dbReference type="CDD" id="cd02440">
    <property type="entry name" value="AdoMet_MTases"/>
    <property type="match status" value="1"/>
</dbReference>
<evidence type="ECO:0000313" key="1">
    <source>
        <dbReference type="EMBL" id="BBD79104.1"/>
    </source>
</evidence>
<dbReference type="Pfam" id="PF13489">
    <property type="entry name" value="Methyltransf_23"/>
    <property type="match status" value="1"/>
</dbReference>
<keyword evidence="1" id="KW-0808">Transferase</keyword>
<reference evidence="2" key="1">
    <citation type="submission" date="2018-04" db="EMBL/GenBank/DDBJ databases">
        <authorList>
            <person name="Watanabe M."/>
            <person name="Kojima H."/>
        </authorList>
    </citation>
    <scope>NUCLEOTIDE SEQUENCE [LARGE SCALE GENOMIC DNA]</scope>
    <source>
        <strain evidence="2">Dysh456</strain>
    </source>
</reference>